<dbReference type="Proteomes" id="UP000179136">
    <property type="component" value="Unassembled WGS sequence"/>
</dbReference>
<dbReference type="InterPro" id="IPR003029">
    <property type="entry name" value="S1_domain"/>
</dbReference>
<dbReference type="SUPFAM" id="SSF50249">
    <property type="entry name" value="Nucleic acid-binding proteins"/>
    <property type="match status" value="4"/>
</dbReference>
<dbReference type="InterPro" id="IPR035104">
    <property type="entry name" value="Ribosomal_protein_S1-like"/>
</dbReference>
<dbReference type="PRINTS" id="PR00681">
    <property type="entry name" value="RIBOSOMALS1"/>
</dbReference>
<sequence length="364" mass="39937">MSKITNKTADKAKTNEMEKILNSADSPSLIKAGDLVEGVVIYVGRNEILLDLGGLATGLIRGHESYDESGEYTALKIGDTICTTVVDTENEKGLVELSIRQAGHKKAWDKLRQMKASGEIVEANVFDANKGGLMVKLDQVLGFLPVSQLSPENYPRVIGGNKTRILEKLKSLVGSKLKVQVIDVNDEQGVLIVSEKATACEERKKILEQYKKGDVVTGLVTGVVDFGAFMEFGQGLEGLIHISELGWQRIDDPRDVVKEGQRIKAQIIDISANKVSLSLKRLAKDPWEAIKDKYKVGDKVKGRVIKSHKLGAFVEIEQDIQGLVRLLKNDGAESNKTLDVGQEYDFLITNFEPIGHKLGLDLVG</sequence>
<reference evidence="2 3" key="1">
    <citation type="journal article" date="2016" name="Nat. Commun.">
        <title>Thousands of microbial genomes shed light on interconnected biogeochemical processes in an aquifer system.</title>
        <authorList>
            <person name="Anantharaman K."/>
            <person name="Brown C.T."/>
            <person name="Hug L.A."/>
            <person name="Sharon I."/>
            <person name="Castelle C.J."/>
            <person name="Probst A.J."/>
            <person name="Thomas B.C."/>
            <person name="Singh A."/>
            <person name="Wilkins M.J."/>
            <person name="Karaoz U."/>
            <person name="Brodie E.L."/>
            <person name="Williams K.H."/>
            <person name="Hubbard S.S."/>
            <person name="Banfield J.F."/>
        </authorList>
    </citation>
    <scope>NUCLEOTIDE SEQUENCE [LARGE SCALE GENOMIC DNA]</scope>
</reference>
<feature type="domain" description="S1 motif" evidence="1">
    <location>
        <begin position="118"/>
        <end position="196"/>
    </location>
</feature>
<dbReference type="SMART" id="SM00316">
    <property type="entry name" value="S1"/>
    <property type="match status" value="4"/>
</dbReference>
<evidence type="ECO:0000313" key="3">
    <source>
        <dbReference type="Proteomes" id="UP000179136"/>
    </source>
</evidence>
<feature type="domain" description="S1 motif" evidence="1">
    <location>
        <begin position="213"/>
        <end position="280"/>
    </location>
</feature>
<gene>
    <name evidence="2" type="ORF">A3B87_01925</name>
</gene>
<evidence type="ECO:0000259" key="1">
    <source>
        <dbReference type="PROSITE" id="PS50126"/>
    </source>
</evidence>
<dbReference type="PROSITE" id="PS50126">
    <property type="entry name" value="S1"/>
    <property type="match status" value="4"/>
</dbReference>
<accession>A0A1F6FL58</accession>
<organism evidence="2 3">
    <name type="scientific">Candidatus Kuenenbacteria bacterium RIFCSPHIGHO2_02_FULL_39_13</name>
    <dbReference type="NCBI Taxonomy" id="1798561"/>
    <lineage>
        <taxon>Bacteria</taxon>
        <taxon>Candidatus Kueneniibacteriota</taxon>
    </lineage>
</organism>
<feature type="domain" description="S1 motif" evidence="1">
    <location>
        <begin position="297"/>
        <end position="363"/>
    </location>
</feature>
<dbReference type="AlphaFoldDB" id="A0A1F6FL58"/>
<comment type="caution">
    <text evidence="2">The sequence shown here is derived from an EMBL/GenBank/DDBJ whole genome shotgun (WGS) entry which is preliminary data.</text>
</comment>
<dbReference type="GO" id="GO:0003676">
    <property type="term" value="F:nucleic acid binding"/>
    <property type="evidence" value="ECO:0007669"/>
    <property type="project" value="InterPro"/>
</dbReference>
<dbReference type="EMBL" id="MFMW01000032">
    <property type="protein sequence ID" value="OGG86566.1"/>
    <property type="molecule type" value="Genomic_DNA"/>
</dbReference>
<protein>
    <recommendedName>
        <fullName evidence="1">S1 motif domain-containing protein</fullName>
    </recommendedName>
</protein>
<dbReference type="STRING" id="1798561.A3B87_01925"/>
<name>A0A1F6FL58_9BACT</name>
<proteinExistence type="predicted"/>
<dbReference type="Pfam" id="PF00575">
    <property type="entry name" value="S1"/>
    <property type="match status" value="3"/>
</dbReference>
<dbReference type="Gene3D" id="2.40.50.140">
    <property type="entry name" value="Nucleic acid-binding proteins"/>
    <property type="match status" value="4"/>
</dbReference>
<dbReference type="PANTHER" id="PTHR47559:SF1">
    <property type="entry name" value="OS03G0844900 PROTEIN"/>
    <property type="match status" value="1"/>
</dbReference>
<dbReference type="PANTHER" id="PTHR47559">
    <property type="entry name" value="OS03G0844900 PROTEIN"/>
    <property type="match status" value="1"/>
</dbReference>
<dbReference type="InterPro" id="IPR012340">
    <property type="entry name" value="NA-bd_OB-fold"/>
</dbReference>
<dbReference type="InterPro" id="IPR052757">
    <property type="entry name" value="Ribosomal_protein_S1"/>
</dbReference>
<evidence type="ECO:0000313" key="2">
    <source>
        <dbReference type="EMBL" id="OGG86566.1"/>
    </source>
</evidence>
<feature type="domain" description="S1 motif" evidence="1">
    <location>
        <begin position="33"/>
        <end position="100"/>
    </location>
</feature>